<evidence type="ECO:0000256" key="2">
    <source>
        <dbReference type="SAM" id="Phobius"/>
    </source>
</evidence>
<feature type="compositionally biased region" description="Basic and acidic residues" evidence="1">
    <location>
        <begin position="79"/>
        <end position="94"/>
    </location>
</feature>
<evidence type="ECO:0000256" key="1">
    <source>
        <dbReference type="SAM" id="MobiDB-lite"/>
    </source>
</evidence>
<keyword evidence="2" id="KW-0472">Membrane</keyword>
<comment type="caution">
    <text evidence="3">The sequence shown here is derived from an EMBL/GenBank/DDBJ whole genome shotgun (WGS) entry which is preliminary data.</text>
</comment>
<proteinExistence type="predicted"/>
<dbReference type="PANTHER" id="PTHR43336:SF3">
    <property type="entry name" value="GUANYLATE CYCLASE DOMAIN-CONTAINING PROTEIN"/>
    <property type="match status" value="1"/>
</dbReference>
<keyword evidence="2" id="KW-0812">Transmembrane</keyword>
<evidence type="ECO:0000313" key="4">
    <source>
        <dbReference type="Proteomes" id="UP001642464"/>
    </source>
</evidence>
<gene>
    <name evidence="3" type="ORF">SCF082_LOCUS12659</name>
</gene>
<feature type="transmembrane region" description="Helical" evidence="2">
    <location>
        <begin position="140"/>
        <end position="159"/>
    </location>
</feature>
<dbReference type="Proteomes" id="UP001642464">
    <property type="component" value="Unassembled WGS sequence"/>
</dbReference>
<feature type="compositionally biased region" description="Low complexity" evidence="1">
    <location>
        <begin position="29"/>
        <end position="43"/>
    </location>
</feature>
<keyword evidence="4" id="KW-1185">Reference proteome</keyword>
<protein>
    <submittedName>
        <fullName evidence="3">ANK_REP_REGION domain-containing protein</fullName>
    </submittedName>
</protein>
<feature type="region of interest" description="Disordered" evidence="1">
    <location>
        <begin position="1"/>
        <end position="94"/>
    </location>
</feature>
<feature type="compositionally biased region" description="Polar residues" evidence="1">
    <location>
        <begin position="48"/>
        <end position="62"/>
    </location>
</feature>
<dbReference type="PANTHER" id="PTHR43336">
    <property type="entry name" value="OXYGEN SENSOR HISTIDINE KINASE RESPONSE REGULATOR DEVS/DOSS"/>
    <property type="match status" value="1"/>
</dbReference>
<reference evidence="3 4" key="1">
    <citation type="submission" date="2024-02" db="EMBL/GenBank/DDBJ databases">
        <authorList>
            <person name="Chen Y."/>
            <person name="Shah S."/>
            <person name="Dougan E. K."/>
            <person name="Thang M."/>
            <person name="Chan C."/>
        </authorList>
    </citation>
    <scope>NUCLEOTIDE SEQUENCE [LARGE SCALE GENOMIC DNA]</scope>
</reference>
<organism evidence="3 4">
    <name type="scientific">Durusdinium trenchii</name>
    <dbReference type="NCBI Taxonomy" id="1381693"/>
    <lineage>
        <taxon>Eukaryota</taxon>
        <taxon>Sar</taxon>
        <taxon>Alveolata</taxon>
        <taxon>Dinophyceae</taxon>
        <taxon>Suessiales</taxon>
        <taxon>Symbiodiniaceae</taxon>
        <taxon>Durusdinium</taxon>
    </lineage>
</organism>
<dbReference type="EMBL" id="CAXAMM010007746">
    <property type="protein sequence ID" value="CAK9015218.1"/>
    <property type="molecule type" value="Genomic_DNA"/>
</dbReference>
<name>A0ABP0JLJ5_9DINO</name>
<accession>A0ABP0JLJ5</accession>
<sequence>MTGCKVAPEDDDEQDAEDKRKTDSQKKYSGAPSESSSSSCGLRRSAEETSPQSPTCSASTQPMRRETSPDENLQQLQKKMAEKAAKRREAESKKNQAKFRRGVVNFMDGPWMTLISVSLTVWALIGDDLRILTTNRPADIVFNVVTIVCLSFFTLEVVLSSWCKKDVT</sequence>
<evidence type="ECO:0000313" key="3">
    <source>
        <dbReference type="EMBL" id="CAK9015218.1"/>
    </source>
</evidence>
<feature type="transmembrane region" description="Helical" evidence="2">
    <location>
        <begin position="103"/>
        <end position="125"/>
    </location>
</feature>
<keyword evidence="2" id="KW-1133">Transmembrane helix</keyword>
<feature type="compositionally biased region" description="Basic and acidic residues" evidence="1">
    <location>
        <begin position="17"/>
        <end position="26"/>
    </location>
</feature>